<dbReference type="Proteomes" id="UP000679725">
    <property type="component" value="Unassembled WGS sequence"/>
</dbReference>
<comment type="caution">
    <text evidence="1">The sequence shown here is derived from an EMBL/GenBank/DDBJ whole genome shotgun (WGS) entry which is preliminary data.</text>
</comment>
<name>A0ABM8UNF9_9BACT</name>
<dbReference type="EMBL" id="CAJRAU010000002">
    <property type="protein sequence ID" value="CAG5068985.1"/>
    <property type="molecule type" value="Genomic_DNA"/>
</dbReference>
<evidence type="ECO:0000313" key="2">
    <source>
        <dbReference type="Proteomes" id="UP000679725"/>
    </source>
</evidence>
<evidence type="ECO:0000313" key="1">
    <source>
        <dbReference type="EMBL" id="CAG5068985.1"/>
    </source>
</evidence>
<sequence length="132" mass="15109">MKFQAFLLLASLVCISQNCTSQESPEAISKEYESCCGTQPVEYTLDKKHVYVPNVFSPNKDGVNDFFQPFINDVITDVWGFSIYSAEGDTMFYQKPYFNSKMNVKEYGWDGLRPDGSRYKGAFKYKMGITLL</sequence>
<organism evidence="1 2">
    <name type="scientific">Dyadobacter linearis</name>
    <dbReference type="NCBI Taxonomy" id="2823330"/>
    <lineage>
        <taxon>Bacteria</taxon>
        <taxon>Pseudomonadati</taxon>
        <taxon>Bacteroidota</taxon>
        <taxon>Cytophagia</taxon>
        <taxon>Cytophagales</taxon>
        <taxon>Spirosomataceae</taxon>
        <taxon>Dyadobacter</taxon>
    </lineage>
</organism>
<accession>A0ABM8UNF9</accession>
<gene>
    <name evidence="1" type="ORF">DYBT9623_01719</name>
</gene>
<keyword evidence="2" id="KW-1185">Reference proteome</keyword>
<proteinExistence type="predicted"/>
<protein>
    <submittedName>
        <fullName evidence="1">Uncharacterized protein</fullName>
    </submittedName>
</protein>
<dbReference type="RefSeq" id="WP_215233091.1">
    <property type="nucleotide sequence ID" value="NZ_CAJRAU010000002.1"/>
</dbReference>
<reference evidence="1 2" key="1">
    <citation type="submission" date="2021-04" db="EMBL/GenBank/DDBJ databases">
        <authorList>
            <person name="Rodrigo-Torres L."/>
            <person name="Arahal R. D."/>
            <person name="Lucena T."/>
        </authorList>
    </citation>
    <scope>NUCLEOTIDE SEQUENCE [LARGE SCALE GENOMIC DNA]</scope>
    <source>
        <strain evidence="1 2">CECT 9623</strain>
    </source>
</reference>